<dbReference type="RefSeq" id="WP_336436698.1">
    <property type="nucleotide sequence ID" value="NZ_JBAWKS010000002.1"/>
</dbReference>
<evidence type="ECO:0000256" key="1">
    <source>
        <dbReference type="ARBA" id="ARBA00022729"/>
    </source>
</evidence>
<dbReference type="Gene3D" id="3.40.190.170">
    <property type="entry name" value="Bacterial extracellular solute-binding protein, family 7"/>
    <property type="match status" value="1"/>
</dbReference>
<organism evidence="3 4">
    <name type="scientific">Pseudoalteromonas spongiae</name>
    <dbReference type="NCBI Taxonomy" id="298657"/>
    <lineage>
        <taxon>Bacteria</taxon>
        <taxon>Pseudomonadati</taxon>
        <taxon>Pseudomonadota</taxon>
        <taxon>Gammaproteobacteria</taxon>
        <taxon>Alteromonadales</taxon>
        <taxon>Pseudoalteromonadaceae</taxon>
        <taxon>Pseudoalteromonas</taxon>
    </lineage>
</organism>
<evidence type="ECO:0000256" key="2">
    <source>
        <dbReference type="SAM" id="SignalP"/>
    </source>
</evidence>
<dbReference type="InterPro" id="IPR006311">
    <property type="entry name" value="TAT_signal"/>
</dbReference>
<protein>
    <submittedName>
        <fullName evidence="3">TRAP transporter substrate-binding protein DctP</fullName>
    </submittedName>
</protein>
<dbReference type="Proteomes" id="UP001382455">
    <property type="component" value="Unassembled WGS sequence"/>
</dbReference>
<evidence type="ECO:0000313" key="3">
    <source>
        <dbReference type="EMBL" id="MEI4551780.1"/>
    </source>
</evidence>
<dbReference type="PANTHER" id="PTHR33376">
    <property type="match status" value="1"/>
</dbReference>
<dbReference type="EMBL" id="JBAWKS010000002">
    <property type="protein sequence ID" value="MEI4551780.1"/>
    <property type="molecule type" value="Genomic_DNA"/>
</dbReference>
<reference evidence="3 4" key="1">
    <citation type="submission" date="2023-12" db="EMBL/GenBank/DDBJ databases">
        <title>Friends and Foes: Symbiotic and Algicidal bacterial influence on Karenia brevis blooms.</title>
        <authorList>
            <person name="Fei C."/>
            <person name="Mohamed A.R."/>
            <person name="Booker A."/>
            <person name="Arshad M."/>
            <person name="Klass S."/>
            <person name="Ahn S."/>
            <person name="Gilbert P.M."/>
            <person name="Heil C.A."/>
            <person name="Martinez J.M."/>
            <person name="Amin S.A."/>
        </authorList>
    </citation>
    <scope>NUCLEOTIDE SEQUENCE [LARGE SCALE GENOMIC DNA]</scope>
    <source>
        <strain evidence="3 4">CE15</strain>
    </source>
</reference>
<dbReference type="PROSITE" id="PS51318">
    <property type="entry name" value="TAT"/>
    <property type="match status" value="1"/>
</dbReference>
<keyword evidence="4" id="KW-1185">Reference proteome</keyword>
<dbReference type="PANTHER" id="PTHR33376:SF4">
    <property type="entry name" value="SIALIC ACID-BINDING PERIPLASMIC PROTEIN SIAP"/>
    <property type="match status" value="1"/>
</dbReference>
<feature type="chain" id="PRO_5047377704" evidence="2">
    <location>
        <begin position="29"/>
        <end position="374"/>
    </location>
</feature>
<sequence>MPISRRYFIKSSSALVASSLFQVGYLNAATALPNADDLAQDNEIKQRSEHTLVFASPYHTSDASFVPHLHIEFKRNIQALSQGKIYVDIQGQGAMGIGTDLMAAVSRGRVDAALISVANLSRALPLLDILNIPFWAGDNQALLNLISSPYWQQNVIENIAKQGKLAILYHYITGGRTLSTTKRTNTVIKVPTDLKNKVLRIPASKVLKHFYSMTDAHIVEVNWANVAAMARVGKFHVLDPGIVGLYAGPNNLRDEIATITQLNSVPDTWVNVVSQKWLNTLPRTLRLAVNDAAEKTFLSQLSNISHIESSCEQEFIKRGCTVFKPDQPTIALWQDQFGHHRHEWRDIKESLLGSSNEFSKLLDATKVPSKHNLG</sequence>
<feature type="signal peptide" evidence="2">
    <location>
        <begin position="1"/>
        <end position="28"/>
    </location>
</feature>
<keyword evidence="1 2" id="KW-0732">Signal</keyword>
<comment type="caution">
    <text evidence="3">The sequence shown here is derived from an EMBL/GenBank/DDBJ whole genome shotgun (WGS) entry which is preliminary data.</text>
</comment>
<dbReference type="InterPro" id="IPR018389">
    <property type="entry name" value="DctP_fam"/>
</dbReference>
<dbReference type="Pfam" id="PF03480">
    <property type="entry name" value="DctP"/>
    <property type="match status" value="1"/>
</dbReference>
<proteinExistence type="predicted"/>
<accession>A0ABU8EXT3</accession>
<dbReference type="InterPro" id="IPR038404">
    <property type="entry name" value="TRAP_DctP_sf"/>
</dbReference>
<dbReference type="NCBIfam" id="NF037995">
    <property type="entry name" value="TRAP_S1"/>
    <property type="match status" value="1"/>
</dbReference>
<name>A0ABU8EXT3_9GAMM</name>
<gene>
    <name evidence="3" type="primary">dctP</name>
    <name evidence="3" type="ORF">WAE96_19045</name>
</gene>
<evidence type="ECO:0000313" key="4">
    <source>
        <dbReference type="Proteomes" id="UP001382455"/>
    </source>
</evidence>